<sequence length="289" mass="31129">MLHFKTIVVLVATTAMVGCGTVPSSVVMPAAVPENSDTDAYLQSMRAQVDTYAEYVGVRPVQRNRDTLIEQLNQFVGTWRKAQSGLLVERDIFDNAQFIGTLAATGLALKNHLSDAKKAAVGTGVLGIVASRYKIETQAANYKQGANAMECVRQKIDEVPPRAWKFFDQKTGVFDVNSANAAAIAQIEKLNRLFPDINYRMSKIVRRLRDLQEAVRISSPSVTELKAALTKAANDAVVNTVSASGAAPHLVARTFQFNSAPATIDAVELAALLSLTSEIDTCVTEIGGA</sequence>
<gene>
    <name evidence="1" type="ORF">DES47_107167</name>
</gene>
<dbReference type="Proteomes" id="UP000295361">
    <property type="component" value="Unassembled WGS sequence"/>
</dbReference>
<keyword evidence="2" id="KW-1185">Reference proteome</keyword>
<dbReference type="AlphaFoldDB" id="A0A4R6QHA8"/>
<dbReference type="PROSITE" id="PS51257">
    <property type="entry name" value="PROKAR_LIPOPROTEIN"/>
    <property type="match status" value="1"/>
</dbReference>
<dbReference type="EMBL" id="SNXS01000007">
    <property type="protein sequence ID" value="TDP62589.1"/>
    <property type="molecule type" value="Genomic_DNA"/>
</dbReference>
<dbReference type="RefSeq" id="WP_133703047.1">
    <property type="nucleotide sequence ID" value="NZ_SNXS01000007.1"/>
</dbReference>
<protein>
    <recommendedName>
        <fullName evidence="3">Lipoprotein</fullName>
    </recommendedName>
</protein>
<reference evidence="1 2" key="1">
    <citation type="submission" date="2019-03" db="EMBL/GenBank/DDBJ databases">
        <title>Genomic Encyclopedia of Type Strains, Phase IV (KMG-IV): sequencing the most valuable type-strain genomes for metagenomic binning, comparative biology and taxonomic classification.</title>
        <authorList>
            <person name="Goeker M."/>
        </authorList>
    </citation>
    <scope>NUCLEOTIDE SEQUENCE [LARGE SCALE GENOMIC DNA]</scope>
    <source>
        <strain evidence="1 2">DSM 16998</strain>
    </source>
</reference>
<dbReference type="InParanoid" id="A0A4R6QHA8"/>
<evidence type="ECO:0000313" key="2">
    <source>
        <dbReference type="Proteomes" id="UP000295361"/>
    </source>
</evidence>
<organism evidence="1 2">
    <name type="scientific">Roseateles toxinivorans</name>
    <dbReference type="NCBI Taxonomy" id="270368"/>
    <lineage>
        <taxon>Bacteria</taxon>
        <taxon>Pseudomonadati</taxon>
        <taxon>Pseudomonadota</taxon>
        <taxon>Betaproteobacteria</taxon>
        <taxon>Burkholderiales</taxon>
        <taxon>Sphaerotilaceae</taxon>
        <taxon>Roseateles</taxon>
    </lineage>
</organism>
<name>A0A4R6QHA8_9BURK</name>
<comment type="caution">
    <text evidence="1">The sequence shown here is derived from an EMBL/GenBank/DDBJ whole genome shotgun (WGS) entry which is preliminary data.</text>
</comment>
<proteinExistence type="predicted"/>
<evidence type="ECO:0000313" key="1">
    <source>
        <dbReference type="EMBL" id="TDP62589.1"/>
    </source>
</evidence>
<evidence type="ECO:0008006" key="3">
    <source>
        <dbReference type="Google" id="ProtNLM"/>
    </source>
</evidence>
<accession>A0A4R6QHA8</accession>
<dbReference type="OrthoDB" id="9946712at2"/>